<dbReference type="Pfam" id="PF00126">
    <property type="entry name" value="HTH_1"/>
    <property type="match status" value="1"/>
</dbReference>
<keyword evidence="4" id="KW-0010">Activator</keyword>
<dbReference type="SUPFAM" id="SSF46785">
    <property type="entry name" value="Winged helix' DNA-binding domain"/>
    <property type="match status" value="1"/>
</dbReference>
<dbReference type="InterPro" id="IPR005119">
    <property type="entry name" value="LysR_subst-bd"/>
</dbReference>
<keyword evidence="2" id="KW-0805">Transcription regulation</keyword>
<evidence type="ECO:0000256" key="1">
    <source>
        <dbReference type="ARBA" id="ARBA00009437"/>
    </source>
</evidence>
<comment type="caution">
    <text evidence="7">The sequence shown here is derived from an EMBL/GenBank/DDBJ whole genome shotgun (WGS) entry which is preliminary data.</text>
</comment>
<dbReference type="GO" id="GO:0003700">
    <property type="term" value="F:DNA-binding transcription factor activity"/>
    <property type="evidence" value="ECO:0007669"/>
    <property type="project" value="InterPro"/>
</dbReference>
<dbReference type="EMBL" id="WTYT01000007">
    <property type="protein sequence ID" value="MXO67160.1"/>
    <property type="molecule type" value="Genomic_DNA"/>
</dbReference>
<keyword evidence="5" id="KW-0804">Transcription</keyword>
<dbReference type="Pfam" id="PF03466">
    <property type="entry name" value="LysR_substrate"/>
    <property type="match status" value="1"/>
</dbReference>
<evidence type="ECO:0000259" key="6">
    <source>
        <dbReference type="PROSITE" id="PS50931"/>
    </source>
</evidence>
<proteinExistence type="inferred from homology"/>
<dbReference type="PRINTS" id="PR00039">
    <property type="entry name" value="HTHLYSR"/>
</dbReference>
<evidence type="ECO:0000313" key="7">
    <source>
        <dbReference type="EMBL" id="MXO67160.1"/>
    </source>
</evidence>
<organism evidence="7 8">
    <name type="scientific">Altericroceibacterium endophyticum</name>
    <dbReference type="NCBI Taxonomy" id="1808508"/>
    <lineage>
        <taxon>Bacteria</taxon>
        <taxon>Pseudomonadati</taxon>
        <taxon>Pseudomonadota</taxon>
        <taxon>Alphaproteobacteria</taxon>
        <taxon>Sphingomonadales</taxon>
        <taxon>Erythrobacteraceae</taxon>
        <taxon>Altericroceibacterium</taxon>
    </lineage>
</organism>
<accession>A0A6I4TBB1</accession>
<dbReference type="PROSITE" id="PS50931">
    <property type="entry name" value="HTH_LYSR"/>
    <property type="match status" value="1"/>
</dbReference>
<comment type="similarity">
    <text evidence="1">Belongs to the LysR transcriptional regulatory family.</text>
</comment>
<protein>
    <submittedName>
        <fullName evidence="7">LysR family transcriptional regulator</fullName>
    </submittedName>
</protein>
<name>A0A6I4TBB1_9SPHN</name>
<gene>
    <name evidence="7" type="ORF">GRI91_15450</name>
</gene>
<dbReference type="Proteomes" id="UP000438476">
    <property type="component" value="Unassembled WGS sequence"/>
</dbReference>
<keyword evidence="8" id="KW-1185">Reference proteome</keyword>
<dbReference type="InterPro" id="IPR036388">
    <property type="entry name" value="WH-like_DNA-bd_sf"/>
</dbReference>
<keyword evidence="3" id="KW-0238">DNA-binding</keyword>
<dbReference type="GO" id="GO:0032993">
    <property type="term" value="C:protein-DNA complex"/>
    <property type="evidence" value="ECO:0007669"/>
    <property type="project" value="TreeGrafter"/>
</dbReference>
<sequence length="300" mass="32291">MLTMPKLRQLEYLVALDDHATFRKAAQAVGVSQPTLTQQVQALEARLGAQLVQRKSSPVSLTPIGREIVSRARRILLGIDEIRKFASEDSVGVAGIVRLGISATLGPYLMPEIVAGLHRDFPAMRLHLVEGMLDDQLPLLRRGALDLIIATGTVRSQDLETVALFDEPLRLVAAPDHPLALKSGLSCADLAGAKVLGLGSGHVLQHMIAEQCIHHSMELLADYQGSSLDSLCQMVASGMGIAILPDLYLRSAVGGRNVVQHLQVGGWSACRPVSAVWRADAGHKSHAEIAQRIRQTAQVL</sequence>
<dbReference type="SUPFAM" id="SSF53850">
    <property type="entry name" value="Periplasmic binding protein-like II"/>
    <property type="match status" value="1"/>
</dbReference>
<evidence type="ECO:0000256" key="4">
    <source>
        <dbReference type="ARBA" id="ARBA00023159"/>
    </source>
</evidence>
<evidence type="ECO:0000256" key="5">
    <source>
        <dbReference type="ARBA" id="ARBA00023163"/>
    </source>
</evidence>
<dbReference type="AlphaFoldDB" id="A0A6I4TBB1"/>
<evidence type="ECO:0000256" key="3">
    <source>
        <dbReference type="ARBA" id="ARBA00023125"/>
    </source>
</evidence>
<dbReference type="Gene3D" id="1.10.10.10">
    <property type="entry name" value="Winged helix-like DNA-binding domain superfamily/Winged helix DNA-binding domain"/>
    <property type="match status" value="1"/>
</dbReference>
<reference evidence="7 8" key="1">
    <citation type="submission" date="2019-12" db="EMBL/GenBank/DDBJ databases">
        <title>Genomic-based taxomic classification of the family Erythrobacteraceae.</title>
        <authorList>
            <person name="Xu L."/>
        </authorList>
    </citation>
    <scope>NUCLEOTIDE SEQUENCE [LARGE SCALE GENOMIC DNA]</scope>
    <source>
        <strain evidence="7 8">LMG 29518</strain>
    </source>
</reference>
<dbReference type="Gene3D" id="3.40.190.10">
    <property type="entry name" value="Periplasmic binding protein-like II"/>
    <property type="match status" value="2"/>
</dbReference>
<evidence type="ECO:0000256" key="2">
    <source>
        <dbReference type="ARBA" id="ARBA00023015"/>
    </source>
</evidence>
<dbReference type="FunFam" id="1.10.10.10:FF:000001">
    <property type="entry name" value="LysR family transcriptional regulator"/>
    <property type="match status" value="1"/>
</dbReference>
<evidence type="ECO:0000313" key="8">
    <source>
        <dbReference type="Proteomes" id="UP000438476"/>
    </source>
</evidence>
<dbReference type="InterPro" id="IPR036390">
    <property type="entry name" value="WH_DNA-bd_sf"/>
</dbReference>
<feature type="domain" description="HTH lysR-type" evidence="6">
    <location>
        <begin position="5"/>
        <end position="62"/>
    </location>
</feature>
<dbReference type="GO" id="GO:0003677">
    <property type="term" value="F:DNA binding"/>
    <property type="evidence" value="ECO:0007669"/>
    <property type="project" value="UniProtKB-KW"/>
</dbReference>
<dbReference type="InterPro" id="IPR000847">
    <property type="entry name" value="LysR_HTH_N"/>
</dbReference>
<dbReference type="PANTHER" id="PTHR30346:SF26">
    <property type="entry name" value="HYDROGEN PEROXIDE-INDUCIBLE GENES ACTIVATOR"/>
    <property type="match status" value="1"/>
</dbReference>
<dbReference type="PANTHER" id="PTHR30346">
    <property type="entry name" value="TRANSCRIPTIONAL DUAL REGULATOR HCAR-RELATED"/>
    <property type="match status" value="1"/>
</dbReference>